<keyword evidence="9" id="KW-1185">Reference proteome</keyword>
<evidence type="ECO:0000256" key="7">
    <source>
        <dbReference type="SAM" id="Phobius"/>
    </source>
</evidence>
<feature type="transmembrane region" description="Helical" evidence="7">
    <location>
        <begin position="65"/>
        <end position="86"/>
    </location>
</feature>
<reference evidence="8 9" key="1">
    <citation type="submission" date="2019-07" db="EMBL/GenBank/DDBJ databases">
        <title>Draft genome assembly of a fouling barnacle, Amphibalanus amphitrite (Darwin, 1854): The first reference genome for Thecostraca.</title>
        <authorList>
            <person name="Kim W."/>
        </authorList>
    </citation>
    <scope>NUCLEOTIDE SEQUENCE [LARGE SCALE GENOMIC DNA]</scope>
    <source>
        <strain evidence="8">SNU_AA5</strain>
        <tissue evidence="8">Soma without cirri and trophi</tissue>
    </source>
</reference>
<dbReference type="Proteomes" id="UP000440578">
    <property type="component" value="Unassembled WGS sequence"/>
</dbReference>
<keyword evidence="5 7" id="KW-0472">Membrane</keyword>
<dbReference type="GO" id="GO:0022857">
    <property type="term" value="F:transmembrane transporter activity"/>
    <property type="evidence" value="ECO:0007669"/>
    <property type="project" value="TreeGrafter"/>
</dbReference>
<dbReference type="SUPFAM" id="SSF103473">
    <property type="entry name" value="MFS general substrate transporter"/>
    <property type="match status" value="1"/>
</dbReference>
<evidence type="ECO:0000256" key="5">
    <source>
        <dbReference type="ARBA" id="ARBA00023136"/>
    </source>
</evidence>
<keyword evidence="4 7" id="KW-1133">Transmembrane helix</keyword>
<feature type="transmembrane region" description="Helical" evidence="7">
    <location>
        <begin position="12"/>
        <end position="35"/>
    </location>
</feature>
<dbReference type="OrthoDB" id="446368at2759"/>
<evidence type="ECO:0000256" key="3">
    <source>
        <dbReference type="ARBA" id="ARBA00022692"/>
    </source>
</evidence>
<evidence type="ECO:0000256" key="1">
    <source>
        <dbReference type="ARBA" id="ARBA00004141"/>
    </source>
</evidence>
<dbReference type="AlphaFoldDB" id="A0A6A4X8E6"/>
<dbReference type="PANTHER" id="PTHR23506:SF26">
    <property type="entry name" value="MFS-TYPE TRANSPORTER SLC18B1"/>
    <property type="match status" value="1"/>
</dbReference>
<gene>
    <name evidence="8" type="primary">Slc18b1_20</name>
    <name evidence="8" type="ORF">FJT64_016900</name>
</gene>
<comment type="subcellular location">
    <subcellularLocation>
        <location evidence="1">Membrane</location>
        <topology evidence="1">Multi-pass membrane protein</topology>
    </subcellularLocation>
</comment>
<dbReference type="GO" id="GO:0016020">
    <property type="term" value="C:membrane"/>
    <property type="evidence" value="ECO:0007669"/>
    <property type="project" value="UniProtKB-SubCell"/>
</dbReference>
<comment type="caution">
    <text evidence="8">The sequence shown here is derived from an EMBL/GenBank/DDBJ whole genome shotgun (WGS) entry which is preliminary data.</text>
</comment>
<dbReference type="PANTHER" id="PTHR23506">
    <property type="entry name" value="GH10249P"/>
    <property type="match status" value="1"/>
</dbReference>
<feature type="transmembrane region" description="Helical" evidence="7">
    <location>
        <begin position="42"/>
        <end position="59"/>
    </location>
</feature>
<dbReference type="InterPro" id="IPR036259">
    <property type="entry name" value="MFS_trans_sf"/>
</dbReference>
<protein>
    <submittedName>
        <fullName evidence="8">MFS-type transporter SLC18B1</fullName>
    </submittedName>
</protein>
<keyword evidence="2" id="KW-0813">Transport</keyword>
<accession>A0A6A4X8E6</accession>
<feature type="transmembrane region" description="Helical" evidence="7">
    <location>
        <begin position="193"/>
        <end position="212"/>
    </location>
</feature>
<proteinExistence type="predicted"/>
<name>A0A6A4X8E6_AMPAM</name>
<organism evidence="8 9">
    <name type="scientific">Amphibalanus amphitrite</name>
    <name type="common">Striped barnacle</name>
    <name type="synonym">Balanus amphitrite</name>
    <dbReference type="NCBI Taxonomy" id="1232801"/>
    <lineage>
        <taxon>Eukaryota</taxon>
        <taxon>Metazoa</taxon>
        <taxon>Ecdysozoa</taxon>
        <taxon>Arthropoda</taxon>
        <taxon>Crustacea</taxon>
        <taxon>Multicrustacea</taxon>
        <taxon>Cirripedia</taxon>
        <taxon>Thoracica</taxon>
        <taxon>Thoracicalcarea</taxon>
        <taxon>Balanomorpha</taxon>
        <taxon>Balanoidea</taxon>
        <taxon>Balanidae</taxon>
        <taxon>Amphibalaninae</taxon>
        <taxon>Amphibalanus</taxon>
    </lineage>
</organism>
<evidence type="ECO:0000313" key="8">
    <source>
        <dbReference type="EMBL" id="KAF0312294.1"/>
    </source>
</evidence>
<evidence type="ECO:0000256" key="4">
    <source>
        <dbReference type="ARBA" id="ARBA00022989"/>
    </source>
</evidence>
<feature type="transmembrane region" description="Helical" evidence="7">
    <location>
        <begin position="132"/>
        <end position="156"/>
    </location>
</feature>
<feature type="transmembrane region" description="Helical" evidence="7">
    <location>
        <begin position="163"/>
        <end position="181"/>
    </location>
</feature>
<evidence type="ECO:0000256" key="6">
    <source>
        <dbReference type="SAM" id="MobiDB-lite"/>
    </source>
</evidence>
<dbReference type="EMBL" id="VIIS01000178">
    <property type="protein sequence ID" value="KAF0312294.1"/>
    <property type="molecule type" value="Genomic_DNA"/>
</dbReference>
<sequence length="367" mass="39010">MYLCQVAESKGFSASVYGAIIGTNCLVSFVVTPFLGRHIETIGVGFSLMFGPGLGGIFYELGGFYMPFVVFGALHLVTLMPLVCVLPDRPEAMLRIPGIWVAFVSFLVSTLSTGFLSITLEAQILRKYELSHISLGMMFGLKDGASSITSPIWGLLCDKFRCVKAYVVVTSLTAAVCFAVFGPLPGVPIHQTLGLLITALSLYGVAIGGMQVSGMVDALREATGNGMADDPTTHGVVAGMWSSLSGAGRFISRCGAGILVDTIGFPRASCVVVTLHALMAWPRLRLHLSVWGEPAARAQREAAPAGGRRARAAAPRPVQTTRRRPTPVARCRCRWSPRAARYTSEGRITYLTHSAALTSAAPAATTP</sequence>
<feature type="region of interest" description="Disordered" evidence="6">
    <location>
        <begin position="299"/>
        <end position="325"/>
    </location>
</feature>
<feature type="compositionally biased region" description="Low complexity" evidence="6">
    <location>
        <begin position="299"/>
        <end position="320"/>
    </location>
</feature>
<evidence type="ECO:0000313" key="9">
    <source>
        <dbReference type="Proteomes" id="UP000440578"/>
    </source>
</evidence>
<dbReference type="Gene3D" id="1.20.1250.20">
    <property type="entry name" value="MFS general substrate transporter like domains"/>
    <property type="match status" value="1"/>
</dbReference>
<feature type="transmembrane region" description="Helical" evidence="7">
    <location>
        <begin position="98"/>
        <end position="120"/>
    </location>
</feature>
<dbReference type="InterPro" id="IPR050930">
    <property type="entry name" value="MFS_Vesicular_Transporter"/>
</dbReference>
<keyword evidence="3 7" id="KW-0812">Transmembrane</keyword>
<evidence type="ECO:0000256" key="2">
    <source>
        <dbReference type="ARBA" id="ARBA00022448"/>
    </source>
</evidence>